<keyword evidence="3" id="KW-0408">Iron</keyword>
<dbReference type="PANTHER" id="PTHR30548:SF6">
    <property type="entry name" value="DEHYDRATASE SUBUNIT YJIM-RELATED"/>
    <property type="match status" value="1"/>
</dbReference>
<evidence type="ECO:0000256" key="2">
    <source>
        <dbReference type="ARBA" id="ARBA00005806"/>
    </source>
</evidence>
<accession>A0A1S9N5M3</accession>
<evidence type="ECO:0000256" key="1">
    <source>
        <dbReference type="ARBA" id="ARBA00001966"/>
    </source>
</evidence>
<comment type="similarity">
    <text evidence="2">Belongs to the FldB/FldC dehydratase alpha/beta subunit family.</text>
</comment>
<dbReference type="InterPro" id="IPR047678">
    <property type="entry name" value="YjiM-like"/>
</dbReference>
<gene>
    <name evidence="4" type="ORF">CBEIBR21_12960</name>
</gene>
<dbReference type="AlphaFoldDB" id="A0A1S9N5M3"/>
<keyword evidence="3" id="KW-0479">Metal-binding</keyword>
<comment type="caution">
    <text evidence="4">The sequence shown here is derived from an EMBL/GenBank/DDBJ whole genome shotgun (WGS) entry which is preliminary data.</text>
</comment>
<evidence type="ECO:0000256" key="3">
    <source>
        <dbReference type="ARBA" id="ARBA00023014"/>
    </source>
</evidence>
<dbReference type="EMBL" id="MWMH01000004">
    <property type="protein sequence ID" value="OOP72725.1"/>
    <property type="molecule type" value="Genomic_DNA"/>
</dbReference>
<dbReference type="NCBIfam" id="NF040772">
    <property type="entry name" value="double_cubane"/>
    <property type="match status" value="1"/>
</dbReference>
<protein>
    <recommendedName>
        <fullName evidence="6">R-phenyllactate dehydratase beta subunit</fullName>
    </recommendedName>
</protein>
<dbReference type="Gene3D" id="1.20.1270.370">
    <property type="match status" value="1"/>
</dbReference>
<dbReference type="InterPro" id="IPR010327">
    <property type="entry name" value="FldB/FldC_alpha/beta"/>
</dbReference>
<dbReference type="Gene3D" id="3.40.50.11890">
    <property type="match status" value="1"/>
</dbReference>
<evidence type="ECO:0000313" key="5">
    <source>
        <dbReference type="Proteomes" id="UP000190959"/>
    </source>
</evidence>
<comment type="cofactor">
    <cofactor evidence="1">
        <name>[4Fe-4S] cluster</name>
        <dbReference type="ChEBI" id="CHEBI:49883"/>
    </cofactor>
</comment>
<evidence type="ECO:0008006" key="6">
    <source>
        <dbReference type="Google" id="ProtNLM"/>
    </source>
</evidence>
<dbReference type="GO" id="GO:0016836">
    <property type="term" value="F:hydro-lyase activity"/>
    <property type="evidence" value="ECO:0007669"/>
    <property type="project" value="UniProtKB-ARBA"/>
</dbReference>
<dbReference type="RefSeq" id="WP_078115840.1">
    <property type="nucleotide sequence ID" value="NZ_CP144906.1"/>
</dbReference>
<proteinExistence type="inferred from homology"/>
<dbReference type="Gene3D" id="3.40.50.11900">
    <property type="match status" value="1"/>
</dbReference>
<reference evidence="4 5" key="1">
    <citation type="submission" date="2017-02" db="EMBL/GenBank/DDBJ databases">
        <title>Genome sequence of Clostridium beijerinckii Br21.</title>
        <authorList>
            <person name="Fonseca B.C."/>
            <person name="Guazzaroni M.E."/>
            <person name="Riano-Pachon D.M."/>
            <person name="Reginatto V."/>
        </authorList>
    </citation>
    <scope>NUCLEOTIDE SEQUENCE [LARGE SCALE GENOMIC DNA]</scope>
    <source>
        <strain evidence="4 5">Br21</strain>
    </source>
</reference>
<dbReference type="PANTHER" id="PTHR30548">
    <property type="entry name" value="2-HYDROXYGLUTARYL-COA DEHYDRATASE, D-COMPONENT-RELATED"/>
    <property type="match status" value="1"/>
</dbReference>
<keyword evidence="3" id="KW-0411">Iron-sulfur</keyword>
<dbReference type="GO" id="GO:0051536">
    <property type="term" value="F:iron-sulfur cluster binding"/>
    <property type="evidence" value="ECO:0007669"/>
    <property type="project" value="UniProtKB-KW"/>
</dbReference>
<dbReference type="Pfam" id="PF06050">
    <property type="entry name" value="HGD-D"/>
    <property type="match status" value="1"/>
</dbReference>
<organism evidence="4 5">
    <name type="scientific">Clostridium beijerinckii</name>
    <name type="common">Clostridium MP</name>
    <dbReference type="NCBI Taxonomy" id="1520"/>
    <lineage>
        <taxon>Bacteria</taxon>
        <taxon>Bacillati</taxon>
        <taxon>Bacillota</taxon>
        <taxon>Clostridia</taxon>
        <taxon>Eubacteriales</taxon>
        <taxon>Clostridiaceae</taxon>
        <taxon>Clostridium</taxon>
    </lineage>
</organism>
<dbReference type="Proteomes" id="UP000190959">
    <property type="component" value="Unassembled WGS sequence"/>
</dbReference>
<evidence type="ECO:0000313" key="4">
    <source>
        <dbReference type="EMBL" id="OOP72725.1"/>
    </source>
</evidence>
<sequence>MELQKKLPEIFEEFAEGRRNAFIKAKELKDKDVPLIGVFCTYFPQEIALAMGAATVSLCATSDETIADAEQDLPRNLCPLIKSSYGFAKTDKCPFFFFSDLIVGETTCDGKKKMYEYLSDFKPVHVMELPNSQSESGLQLWRHEIIKLKSNLEEMFDVEISEDDIRKAIRIKNNERKALKKFYELGKKEPVAILGQDIFKVINGTTFSFDKEQIPKQMDELIEKIKSEYEMERKYESRPRILITGCPIGGAAEKVIKAIEDNGAYVVAFENCSVAKAVDELVDEENADVYDALSDKYLSIGCSCMSPNPNRIKLLNKMIDDYKIDAVIDIILTACHTYSVETLSIKRFVNNEKNIPYMSVETDFSINDIGQLNTRMAAFIEML</sequence>
<name>A0A1S9N5M3_CLOBE</name>